<keyword evidence="3" id="KW-0808">Transferase</keyword>
<evidence type="ECO:0000256" key="1">
    <source>
        <dbReference type="SAM" id="Phobius"/>
    </source>
</evidence>
<sequence>MATDPLMLYVPFVPGRGPQPFHVDFAGPPVLRGNHSVRYGRHAVEGPVALKEAVGDGGAALLRREVEIGERLLGRIPEGEYPVQLSRLIGYSPLAGPRRVLVTYRRDDLAPVADNPELRSDELTALLKDLLTGLAWLDHARVVHRRLRPEHLRWEGGPLMIADFGHAAEAGRPRGRPLGEVPWDSPEQLEGVGAADSRDDIHAAAVLIARLASREPTTTSAEVADVLARLDFSFQRLLEGTRAPRAADRPYARQLLRRLDAGTGRGVGRAEGADAQAPAVLWRRLDGERAVRAEFEAMRAAQHAFRAETARRRAADTPGAGLWSAGSRAVSGREPRGSLASALRAARRAPATAIAVVLTAGLALVLVAVGAVTLIGVVR</sequence>
<proteinExistence type="predicted"/>
<evidence type="ECO:0000259" key="2">
    <source>
        <dbReference type="PROSITE" id="PS50011"/>
    </source>
</evidence>
<dbReference type="GO" id="GO:0005524">
    <property type="term" value="F:ATP binding"/>
    <property type="evidence" value="ECO:0007669"/>
    <property type="project" value="InterPro"/>
</dbReference>
<dbReference type="PROSITE" id="PS50011">
    <property type="entry name" value="PROTEIN_KINASE_DOM"/>
    <property type="match status" value="1"/>
</dbReference>
<feature type="transmembrane region" description="Helical" evidence="1">
    <location>
        <begin position="353"/>
        <end position="378"/>
    </location>
</feature>
<dbReference type="RefSeq" id="WP_143020198.1">
    <property type="nucleotide sequence ID" value="NZ_FNCN01000008.1"/>
</dbReference>
<dbReference type="EMBL" id="FNCN01000008">
    <property type="protein sequence ID" value="SDG78742.1"/>
    <property type="molecule type" value="Genomic_DNA"/>
</dbReference>
<dbReference type="SUPFAM" id="SSF56112">
    <property type="entry name" value="Protein kinase-like (PK-like)"/>
    <property type="match status" value="1"/>
</dbReference>
<dbReference type="InterPro" id="IPR011009">
    <property type="entry name" value="Kinase-like_dom_sf"/>
</dbReference>
<dbReference type="GO" id="GO:0004672">
    <property type="term" value="F:protein kinase activity"/>
    <property type="evidence" value="ECO:0007669"/>
    <property type="project" value="InterPro"/>
</dbReference>
<dbReference type="OrthoDB" id="4028076at2"/>
<protein>
    <submittedName>
        <fullName evidence="3">Protein kinase domain-containing protein</fullName>
    </submittedName>
</protein>
<organism evidence="3 4">
    <name type="scientific">Sinosporangium album</name>
    <dbReference type="NCBI Taxonomy" id="504805"/>
    <lineage>
        <taxon>Bacteria</taxon>
        <taxon>Bacillati</taxon>
        <taxon>Actinomycetota</taxon>
        <taxon>Actinomycetes</taxon>
        <taxon>Streptosporangiales</taxon>
        <taxon>Streptosporangiaceae</taxon>
        <taxon>Sinosporangium</taxon>
    </lineage>
</organism>
<feature type="domain" description="Protein kinase" evidence="2">
    <location>
        <begin position="1"/>
        <end position="306"/>
    </location>
</feature>
<dbReference type="AlphaFoldDB" id="A0A1G7X3K6"/>
<keyword evidence="1" id="KW-0472">Membrane</keyword>
<gene>
    <name evidence="3" type="ORF">SAMN05421505_10822</name>
</gene>
<name>A0A1G7X3K6_9ACTN</name>
<keyword evidence="1" id="KW-1133">Transmembrane helix</keyword>
<evidence type="ECO:0000313" key="4">
    <source>
        <dbReference type="Proteomes" id="UP000198923"/>
    </source>
</evidence>
<keyword evidence="3" id="KW-0418">Kinase</keyword>
<keyword evidence="4" id="KW-1185">Reference proteome</keyword>
<dbReference type="Gene3D" id="1.10.510.10">
    <property type="entry name" value="Transferase(Phosphotransferase) domain 1"/>
    <property type="match status" value="1"/>
</dbReference>
<dbReference type="STRING" id="504805.SAMN05421505_10822"/>
<dbReference type="Proteomes" id="UP000198923">
    <property type="component" value="Unassembled WGS sequence"/>
</dbReference>
<reference evidence="3 4" key="1">
    <citation type="submission" date="2016-10" db="EMBL/GenBank/DDBJ databases">
        <authorList>
            <person name="de Groot N.N."/>
        </authorList>
    </citation>
    <scope>NUCLEOTIDE SEQUENCE [LARGE SCALE GENOMIC DNA]</scope>
    <source>
        <strain evidence="3 4">CPCC 201354</strain>
    </source>
</reference>
<keyword evidence="1" id="KW-0812">Transmembrane</keyword>
<dbReference type="Pfam" id="PF00069">
    <property type="entry name" value="Pkinase"/>
    <property type="match status" value="1"/>
</dbReference>
<accession>A0A1G7X3K6</accession>
<dbReference type="InterPro" id="IPR000719">
    <property type="entry name" value="Prot_kinase_dom"/>
</dbReference>
<evidence type="ECO:0000313" key="3">
    <source>
        <dbReference type="EMBL" id="SDG78742.1"/>
    </source>
</evidence>